<evidence type="ECO:0000313" key="2">
    <source>
        <dbReference type="Proteomes" id="UP000002774"/>
    </source>
</evidence>
<dbReference type="OrthoDB" id="5993839at2"/>
<dbReference type="eggNOG" id="ENOG5033M13">
    <property type="taxonomic scope" value="Bacteria"/>
</dbReference>
<gene>
    <name evidence="1" type="ORF">Mucpa_2522</name>
</gene>
<organism evidence="1 2">
    <name type="scientific">Mucilaginibacter paludis DSM 18603</name>
    <dbReference type="NCBI Taxonomy" id="714943"/>
    <lineage>
        <taxon>Bacteria</taxon>
        <taxon>Pseudomonadati</taxon>
        <taxon>Bacteroidota</taxon>
        <taxon>Sphingobacteriia</taxon>
        <taxon>Sphingobacteriales</taxon>
        <taxon>Sphingobacteriaceae</taxon>
        <taxon>Mucilaginibacter</taxon>
    </lineage>
</organism>
<dbReference type="HOGENOM" id="CLU_1183637_0_0_10"/>
<dbReference type="Proteomes" id="UP000002774">
    <property type="component" value="Chromosome"/>
</dbReference>
<accession>H1XZJ3</accession>
<dbReference type="AlphaFoldDB" id="H1XZJ3"/>
<proteinExistence type="predicted"/>
<reference evidence="1" key="1">
    <citation type="submission" date="2011-09" db="EMBL/GenBank/DDBJ databases">
        <title>The permanent draft genome of Mucilaginibacter paludis DSM 18603.</title>
        <authorList>
            <consortium name="US DOE Joint Genome Institute (JGI-PGF)"/>
            <person name="Lucas S."/>
            <person name="Han J."/>
            <person name="Lapidus A."/>
            <person name="Bruce D."/>
            <person name="Goodwin L."/>
            <person name="Pitluck S."/>
            <person name="Peters L."/>
            <person name="Kyrpides N."/>
            <person name="Mavromatis K."/>
            <person name="Ivanova N."/>
            <person name="Mikhailova N."/>
            <person name="Held B."/>
            <person name="Detter J.C."/>
            <person name="Tapia R."/>
            <person name="Han C."/>
            <person name="Land M."/>
            <person name="Hauser L."/>
            <person name="Markowitz V."/>
            <person name="Cheng J.-F."/>
            <person name="Hugenholtz P."/>
            <person name="Woyke T."/>
            <person name="Wu D."/>
            <person name="Tindall B."/>
            <person name="Brambilla E."/>
            <person name="Klenk H.-P."/>
            <person name="Eisen J.A."/>
        </authorList>
    </citation>
    <scope>NUCLEOTIDE SEQUENCE [LARGE SCALE GENOMIC DNA]</scope>
    <source>
        <strain evidence="1">DSM 18603</strain>
    </source>
</reference>
<dbReference type="STRING" id="714943.Mucpa_2522"/>
<name>H1XZJ3_9SPHI</name>
<keyword evidence="2" id="KW-1185">Reference proteome</keyword>
<sequence>MKYFMFLIFVLLFFDAKGQCCLHTDLSRKFDYKVIRLDHKDADGFARESKIIIELYKKSDKKLFQKIQFKTEGIGLSNVFSKCSDDRSYITGQNMKTEILDGDYGDIVIADFNFDGKEDFAIKYNIPADVGPEYCYFIQGDKGFKKDEYLSNQMLWFPWLINSKKHQLISIVSPNWGTRIYKFQYNVFSKKWRKIGNRFFRHDEGLDEELIRLKNI</sequence>
<dbReference type="EMBL" id="CM001403">
    <property type="protein sequence ID" value="EHQ26637.1"/>
    <property type="molecule type" value="Genomic_DNA"/>
</dbReference>
<dbReference type="RefSeq" id="WP_008506761.1">
    <property type="nucleotide sequence ID" value="NZ_CM001403.1"/>
</dbReference>
<protein>
    <submittedName>
        <fullName evidence="1">FG-GAP repeat-containing protein</fullName>
    </submittedName>
</protein>
<evidence type="ECO:0000313" key="1">
    <source>
        <dbReference type="EMBL" id="EHQ26637.1"/>
    </source>
</evidence>